<reference evidence="1 2" key="1">
    <citation type="submission" date="2017-11" db="EMBL/GenBank/DDBJ databases">
        <title>De-novo sequencing of pomegranate (Punica granatum L.) genome.</title>
        <authorList>
            <person name="Akparov Z."/>
            <person name="Amiraslanov A."/>
            <person name="Hajiyeva S."/>
            <person name="Abbasov M."/>
            <person name="Kaur K."/>
            <person name="Hamwieh A."/>
            <person name="Solovyev V."/>
            <person name="Salamov A."/>
            <person name="Braich B."/>
            <person name="Kosarev P."/>
            <person name="Mahmoud A."/>
            <person name="Hajiyev E."/>
            <person name="Babayeva S."/>
            <person name="Izzatullayeva V."/>
            <person name="Mammadov A."/>
            <person name="Mammadov A."/>
            <person name="Sharifova S."/>
            <person name="Ojaghi J."/>
            <person name="Eynullazada K."/>
            <person name="Bayramov B."/>
            <person name="Abdulazimova A."/>
            <person name="Shahmuradov I."/>
        </authorList>
    </citation>
    <scope>NUCLEOTIDE SEQUENCE [LARGE SCALE GENOMIC DNA]</scope>
    <source>
        <strain evidence="2">cv. AG2017</strain>
        <tissue evidence="1">Leaf</tissue>
    </source>
</reference>
<evidence type="ECO:0000313" key="2">
    <source>
        <dbReference type="Proteomes" id="UP000233551"/>
    </source>
</evidence>
<protein>
    <submittedName>
        <fullName evidence="1">Uncharacterized protein</fullName>
    </submittedName>
</protein>
<gene>
    <name evidence="1" type="ORF">CRG98_025015</name>
</gene>
<sequence>MSRERPTLRWADKAKSTGLSYLSLSTVGIWARGVRPLLGPRKQIQLPSDLVSVSVFWCEFGTRRGGGEDTIVQMKEAVLWEVGGGREGGKW</sequence>
<keyword evidence="2" id="KW-1185">Reference proteome</keyword>
<accession>A0A2I0JE20</accession>
<comment type="caution">
    <text evidence="1">The sequence shown here is derived from an EMBL/GenBank/DDBJ whole genome shotgun (WGS) entry which is preliminary data.</text>
</comment>
<evidence type="ECO:0000313" key="1">
    <source>
        <dbReference type="EMBL" id="PKI54501.1"/>
    </source>
</evidence>
<organism evidence="1 2">
    <name type="scientific">Punica granatum</name>
    <name type="common">Pomegranate</name>
    <dbReference type="NCBI Taxonomy" id="22663"/>
    <lineage>
        <taxon>Eukaryota</taxon>
        <taxon>Viridiplantae</taxon>
        <taxon>Streptophyta</taxon>
        <taxon>Embryophyta</taxon>
        <taxon>Tracheophyta</taxon>
        <taxon>Spermatophyta</taxon>
        <taxon>Magnoliopsida</taxon>
        <taxon>eudicotyledons</taxon>
        <taxon>Gunneridae</taxon>
        <taxon>Pentapetalae</taxon>
        <taxon>rosids</taxon>
        <taxon>malvids</taxon>
        <taxon>Myrtales</taxon>
        <taxon>Lythraceae</taxon>
        <taxon>Punica</taxon>
    </lineage>
</organism>
<proteinExistence type="predicted"/>
<dbReference type="Proteomes" id="UP000233551">
    <property type="component" value="Unassembled WGS sequence"/>
</dbReference>
<dbReference type="AlphaFoldDB" id="A0A2I0JE20"/>
<name>A0A2I0JE20_PUNGR</name>
<dbReference type="EMBL" id="PGOL01001778">
    <property type="protein sequence ID" value="PKI54501.1"/>
    <property type="molecule type" value="Genomic_DNA"/>
</dbReference>